<evidence type="ECO:0000313" key="2">
    <source>
        <dbReference type="EMBL" id="OLY43279.1"/>
    </source>
</evidence>
<evidence type="ECO:0000259" key="1">
    <source>
        <dbReference type="Pfam" id="PF16998"/>
    </source>
</evidence>
<proteinExistence type="predicted"/>
<comment type="caution">
    <text evidence="2">The sequence shown here is derived from an EMBL/GenBank/DDBJ whole genome shotgun (WGS) entry which is preliminary data.</text>
</comment>
<dbReference type="EMBL" id="LXYT01000002">
    <property type="protein sequence ID" value="OLY43279.1"/>
    <property type="molecule type" value="Genomic_DNA"/>
</dbReference>
<evidence type="ECO:0000313" key="3">
    <source>
        <dbReference type="Proteomes" id="UP000187344"/>
    </source>
</evidence>
<protein>
    <submittedName>
        <fullName evidence="2">Outer membrane surface antigen</fullName>
    </submittedName>
</protein>
<feature type="domain" description="Surface antigen" evidence="1">
    <location>
        <begin position="46"/>
        <end position="154"/>
    </location>
</feature>
<accession>A0A1R0F8M3</accession>
<dbReference type="Proteomes" id="UP000187344">
    <property type="component" value="Unassembled WGS sequence"/>
</dbReference>
<name>A0A1R0F8M3_9HYPH</name>
<sequence>MEAFFNLKSRLGRFVICVTIILPMQGCIISGDKLDNMASTAAPTENNVDASLVTGSIPSQSTELTTDPILQSDELVIRDEIRVIENLKTSDKELKWDNTITGSEGTISAIVENSDKGRKCRKFKATRSAFDGENLYHGELCEVAPDVWTMTAFDVVH</sequence>
<keyword evidence="3" id="KW-1185">Reference proteome</keyword>
<gene>
    <name evidence="2" type="ORF">PEB0149_007040</name>
</gene>
<dbReference type="Pfam" id="PF16998">
    <property type="entry name" value="17kDa_Anti_2"/>
    <property type="match status" value="1"/>
</dbReference>
<organism evidence="2 3">
    <name type="scientific">Bartonella apis</name>
    <dbReference type="NCBI Taxonomy" id="1686310"/>
    <lineage>
        <taxon>Bacteria</taxon>
        <taxon>Pseudomonadati</taxon>
        <taxon>Pseudomonadota</taxon>
        <taxon>Alphaproteobacteria</taxon>
        <taxon>Hyphomicrobiales</taxon>
        <taxon>Bartonellaceae</taxon>
        <taxon>Bartonella</taxon>
    </lineage>
</organism>
<dbReference type="InterPro" id="IPR032635">
    <property type="entry name" value="Anti_2"/>
</dbReference>
<dbReference type="OrthoDB" id="7677942at2"/>
<reference evidence="2 3" key="1">
    <citation type="submission" date="2016-12" db="EMBL/GenBank/DDBJ databases">
        <title>Comparative genomics of Bartonella apis.</title>
        <authorList>
            <person name="Engel P."/>
        </authorList>
    </citation>
    <scope>NUCLEOTIDE SEQUENCE [LARGE SCALE GENOMIC DNA]</scope>
    <source>
        <strain evidence="2 3">PEB0149</strain>
    </source>
</reference>
<dbReference type="AlphaFoldDB" id="A0A1R0F8M3"/>
<dbReference type="RefSeq" id="WP_083639807.1">
    <property type="nucleotide sequence ID" value="NZ_CALYQA010000001.1"/>
</dbReference>